<dbReference type="AlphaFoldDB" id="A0A1T5DZQ6"/>
<name>A0A1T5DZQ6_9SPHN</name>
<dbReference type="InterPro" id="IPR032710">
    <property type="entry name" value="NTF2-like_dom_sf"/>
</dbReference>
<sequence length="179" mass="20473">MAYTLQQLSDLEDIRTVKHRYFRGIDTADEPLLETLFADDVSVEYRGGGYKVALTGKAEMLDFLMNSFNASAVAMHHGHMPDIRLTGDDEAEGIWYLEDIFISLDRRDVTTGTAIYRDRYRRIDGTWKIARTEYDRIMEVVQPLTDAMAITVHHLGKVGRKPEDCGDVSHLITWFDRAA</sequence>
<evidence type="ECO:0000313" key="3">
    <source>
        <dbReference type="Proteomes" id="UP000189818"/>
    </source>
</evidence>
<dbReference type="SUPFAM" id="SSF54427">
    <property type="entry name" value="NTF2-like"/>
    <property type="match status" value="1"/>
</dbReference>
<dbReference type="RefSeq" id="WP_079648813.1">
    <property type="nucleotide sequence ID" value="NZ_FUYM01000006.1"/>
</dbReference>
<dbReference type="InterPro" id="IPR037401">
    <property type="entry name" value="SnoaL-like"/>
</dbReference>
<dbReference type="Pfam" id="PF13577">
    <property type="entry name" value="SnoaL_4"/>
    <property type="match status" value="1"/>
</dbReference>
<gene>
    <name evidence="2" type="ORF">SAMN06295920_10643</name>
</gene>
<evidence type="ECO:0000313" key="2">
    <source>
        <dbReference type="EMBL" id="SKB77010.1"/>
    </source>
</evidence>
<proteinExistence type="predicted"/>
<dbReference type="Proteomes" id="UP000189818">
    <property type="component" value="Unassembled WGS sequence"/>
</dbReference>
<organism evidence="2 3">
    <name type="scientific">Rhizorhabdus histidinilytica</name>
    <dbReference type="NCBI Taxonomy" id="439228"/>
    <lineage>
        <taxon>Bacteria</taxon>
        <taxon>Pseudomonadati</taxon>
        <taxon>Pseudomonadota</taxon>
        <taxon>Alphaproteobacteria</taxon>
        <taxon>Sphingomonadales</taxon>
        <taxon>Sphingomonadaceae</taxon>
        <taxon>Rhizorhabdus</taxon>
    </lineage>
</organism>
<feature type="domain" description="SnoaL-like" evidence="1">
    <location>
        <begin position="6"/>
        <end position="132"/>
    </location>
</feature>
<accession>A0A1T5DZQ6</accession>
<dbReference type="EMBL" id="FUYM01000006">
    <property type="protein sequence ID" value="SKB77010.1"/>
    <property type="molecule type" value="Genomic_DNA"/>
</dbReference>
<dbReference type="STRING" id="439228.SAMN06295920_10643"/>
<dbReference type="Gene3D" id="3.10.450.50">
    <property type="match status" value="1"/>
</dbReference>
<dbReference type="CDD" id="cd00531">
    <property type="entry name" value="NTF2_like"/>
    <property type="match status" value="1"/>
</dbReference>
<dbReference type="OrthoDB" id="4571298at2"/>
<evidence type="ECO:0000259" key="1">
    <source>
        <dbReference type="Pfam" id="PF13577"/>
    </source>
</evidence>
<protein>
    <submittedName>
        <fullName evidence="2">SnoaL-like domain-containing protein</fullName>
    </submittedName>
</protein>
<reference evidence="3" key="1">
    <citation type="submission" date="2017-02" db="EMBL/GenBank/DDBJ databases">
        <authorList>
            <person name="Varghese N."/>
            <person name="Submissions S."/>
        </authorList>
    </citation>
    <scope>NUCLEOTIDE SEQUENCE [LARGE SCALE GENOMIC DNA]</scope>
    <source>
        <strain evidence="3">UM2</strain>
    </source>
</reference>
<keyword evidence="3" id="KW-1185">Reference proteome</keyword>